<evidence type="ECO:0000313" key="3">
    <source>
        <dbReference type="Proteomes" id="UP000694044"/>
    </source>
</evidence>
<accession>A0A8T1W4L2</accession>
<evidence type="ECO:0000256" key="1">
    <source>
        <dbReference type="SAM" id="MobiDB-lite"/>
    </source>
</evidence>
<keyword evidence="3" id="KW-1185">Reference proteome</keyword>
<dbReference type="EMBL" id="JAGDFM010000059">
    <property type="protein sequence ID" value="KAG7388517.1"/>
    <property type="molecule type" value="Genomic_DNA"/>
</dbReference>
<evidence type="ECO:0000313" key="2">
    <source>
        <dbReference type="EMBL" id="KAG7388517.1"/>
    </source>
</evidence>
<dbReference type="AlphaFoldDB" id="A0A8T1W4L2"/>
<name>A0A8T1W4L2_9STRA</name>
<protein>
    <submittedName>
        <fullName evidence="2">Uncharacterized protein</fullName>
    </submittedName>
</protein>
<sequence length="234" mass="24849">MVVALSTSGAVVRLWDKLSGAACRASCLQGRLALRWRAALASIHMVPFHQEIMVASAPPPSWGIRLPAAAEQLEQSGARDGERGPGRGSCRQHESGASQLRPARQCGVPSSCHHLGAARRHDAAAQAPHKLLELDDNMLHGVVYKAFLGTICWTVAPRTSDAQSTVHYGIVPRRLRRASTGPGLLSFVAAGGQKRFKSLPPQHAQPTGQHDIAHGPVSALGVTVIVMPEAGWLA</sequence>
<gene>
    <name evidence="2" type="ORF">PHYPSEUDO_012303</name>
</gene>
<organism evidence="2 3">
    <name type="scientific">Phytophthora pseudosyringae</name>
    <dbReference type="NCBI Taxonomy" id="221518"/>
    <lineage>
        <taxon>Eukaryota</taxon>
        <taxon>Sar</taxon>
        <taxon>Stramenopiles</taxon>
        <taxon>Oomycota</taxon>
        <taxon>Peronosporomycetes</taxon>
        <taxon>Peronosporales</taxon>
        <taxon>Peronosporaceae</taxon>
        <taxon>Phytophthora</taxon>
    </lineage>
</organism>
<feature type="region of interest" description="Disordered" evidence="1">
    <location>
        <begin position="73"/>
        <end position="105"/>
    </location>
</feature>
<dbReference type="Proteomes" id="UP000694044">
    <property type="component" value="Unassembled WGS sequence"/>
</dbReference>
<proteinExistence type="predicted"/>
<reference evidence="2" key="1">
    <citation type="submission" date="2021-02" db="EMBL/GenBank/DDBJ databases">
        <authorList>
            <person name="Palmer J.M."/>
        </authorList>
    </citation>
    <scope>NUCLEOTIDE SEQUENCE</scope>
    <source>
        <strain evidence="2">SCRP734</strain>
    </source>
</reference>
<comment type="caution">
    <text evidence="2">The sequence shown here is derived from an EMBL/GenBank/DDBJ whole genome shotgun (WGS) entry which is preliminary data.</text>
</comment>